<gene>
    <name evidence="4" type="ORF">MHHB_P0742</name>
</gene>
<evidence type="ECO:0000256" key="1">
    <source>
        <dbReference type="ARBA" id="ARBA00022741"/>
    </source>
</evidence>
<dbReference type="EMBL" id="BFAX01000003">
    <property type="protein sequence ID" value="GBF36512.1"/>
    <property type="molecule type" value="Genomic_DNA"/>
</dbReference>
<protein>
    <submittedName>
        <fullName evidence="4">CO dehydrogenase maturation factor</fullName>
    </submittedName>
</protein>
<dbReference type="PANTHER" id="PTHR43384">
    <property type="entry name" value="SEPTUM SITE-DETERMINING PROTEIN MIND HOMOLOG, CHLOROPLASTIC-RELATED"/>
    <property type="match status" value="1"/>
</dbReference>
<dbReference type="GO" id="GO:0005829">
    <property type="term" value="C:cytosol"/>
    <property type="evidence" value="ECO:0007669"/>
    <property type="project" value="TreeGrafter"/>
</dbReference>
<proteinExistence type="predicted"/>
<organism evidence="4 5">
    <name type="scientific">Methanofervidicoccus abyssi</name>
    <dbReference type="NCBI Taxonomy" id="2082189"/>
    <lineage>
        <taxon>Archaea</taxon>
        <taxon>Methanobacteriati</taxon>
        <taxon>Methanobacteriota</taxon>
        <taxon>Methanomada group</taxon>
        <taxon>Methanococci</taxon>
        <taxon>Methanococcales</taxon>
        <taxon>Methanofervidicoccus</taxon>
    </lineage>
</organism>
<dbReference type="FunFam" id="3.40.50.300:FF:001573">
    <property type="entry name" value="Carbon monoxide dehydrogenase accessory protein CooC"/>
    <property type="match status" value="1"/>
</dbReference>
<keyword evidence="2" id="KW-0067">ATP-binding</keyword>
<dbReference type="PANTHER" id="PTHR43384:SF6">
    <property type="entry name" value="SEPTUM SITE-DETERMINING PROTEIN MIND HOMOLOG, CHLOROPLASTIC"/>
    <property type="match status" value="1"/>
</dbReference>
<dbReference type="InterPro" id="IPR002586">
    <property type="entry name" value="CobQ/CobB/MinD/ParA_Nub-bd_dom"/>
</dbReference>
<accession>A0A401HQN6</accession>
<dbReference type="SUPFAM" id="SSF52540">
    <property type="entry name" value="P-loop containing nucleoside triphosphate hydrolases"/>
    <property type="match status" value="1"/>
</dbReference>
<dbReference type="GO" id="GO:0005524">
    <property type="term" value="F:ATP binding"/>
    <property type="evidence" value="ECO:0007669"/>
    <property type="project" value="UniProtKB-KW"/>
</dbReference>
<evidence type="ECO:0000256" key="2">
    <source>
        <dbReference type="ARBA" id="ARBA00022840"/>
    </source>
</evidence>
<feature type="domain" description="CobQ/CobB/MinD/ParA nucleotide binding" evidence="3">
    <location>
        <begin position="12"/>
        <end position="243"/>
    </location>
</feature>
<dbReference type="GO" id="GO:0009898">
    <property type="term" value="C:cytoplasmic side of plasma membrane"/>
    <property type="evidence" value="ECO:0007669"/>
    <property type="project" value="TreeGrafter"/>
</dbReference>
<comment type="caution">
    <text evidence="4">The sequence shown here is derived from an EMBL/GenBank/DDBJ whole genome shotgun (WGS) entry which is preliminary data.</text>
</comment>
<dbReference type="Gene3D" id="3.40.50.300">
    <property type="entry name" value="P-loop containing nucleotide triphosphate hydrolases"/>
    <property type="match status" value="1"/>
</dbReference>
<reference evidence="4 5" key="1">
    <citation type="journal article" date="2019" name="Int. J. Syst. Evol. Microbiol.">
        <title>Methanofervidicoccus abyssi gen. nov., sp. nov., a hydrogenotrophic methanogen, isolated from a hydrothermal vent chimney in the Mid-Cayman Spreading Center, the Caribbean Sea.</title>
        <authorList>
            <person name="Sakai S."/>
            <person name="Takaki Y."/>
            <person name="Miyazaki M."/>
            <person name="Ogawara M."/>
            <person name="Yanagawa K."/>
            <person name="Miyazaki J."/>
            <person name="Takai K."/>
        </authorList>
    </citation>
    <scope>NUCLEOTIDE SEQUENCE [LARGE SCALE GENOMIC DNA]</scope>
    <source>
        <strain evidence="4 5">HHB</strain>
    </source>
</reference>
<dbReference type="GO" id="GO:0016887">
    <property type="term" value="F:ATP hydrolysis activity"/>
    <property type="evidence" value="ECO:0007669"/>
    <property type="project" value="TreeGrafter"/>
</dbReference>
<name>A0A401HQN6_9EURY</name>
<dbReference type="InterPro" id="IPR027417">
    <property type="entry name" value="P-loop_NTPase"/>
</dbReference>
<evidence type="ECO:0000313" key="5">
    <source>
        <dbReference type="Proteomes" id="UP000290527"/>
    </source>
</evidence>
<keyword evidence="5" id="KW-1185">Reference proteome</keyword>
<dbReference type="PIRSF" id="PIRSF005647">
    <property type="entry name" value="CooC"/>
    <property type="match status" value="1"/>
</dbReference>
<dbReference type="InterPro" id="IPR050625">
    <property type="entry name" value="ParA/MinD_ATPase"/>
</dbReference>
<evidence type="ECO:0000259" key="3">
    <source>
        <dbReference type="Pfam" id="PF01656"/>
    </source>
</evidence>
<sequence length="269" mass="30008">MSENIIGDILKIAISGKGGVGKTFIASTLARLFEKSNYKVIAVDADPDMNLACALGIEEEITPISKREDLIEERTGAKVGEYGSIFKINPKVDDIIDKYSYKIGNIYLLAMGTIEQGGEGCVCPASVLLRRLLRHLILKRDEVVIMDMEAGIEHLGRKTTENVDMMLVVVEPSKKATLTAKRIKKLAEDLGIPRIYAVVNKVRENINSEKFKEIFEEEVGIPILKFLPYSEDVVYMDLKGKPVDLNSPIGREMEILFKKIVEVVHGEKI</sequence>
<dbReference type="GO" id="GO:0051782">
    <property type="term" value="P:negative regulation of cell division"/>
    <property type="evidence" value="ECO:0007669"/>
    <property type="project" value="TreeGrafter"/>
</dbReference>
<dbReference type="InterPro" id="IPR014433">
    <property type="entry name" value="CooC"/>
</dbReference>
<evidence type="ECO:0000313" key="4">
    <source>
        <dbReference type="EMBL" id="GBF36512.1"/>
    </source>
</evidence>
<dbReference type="Proteomes" id="UP000290527">
    <property type="component" value="Unassembled WGS sequence"/>
</dbReference>
<dbReference type="AlphaFoldDB" id="A0A401HQN6"/>
<dbReference type="Pfam" id="PF01656">
    <property type="entry name" value="CbiA"/>
    <property type="match status" value="1"/>
</dbReference>
<keyword evidence="1" id="KW-0547">Nucleotide-binding</keyword>